<proteinExistence type="inferred from homology"/>
<comment type="catalytic activity">
    <reaction evidence="2">
        <text>a quinone + NADH + 5 H(+)(in) = a quinol + NAD(+) + 4 H(+)(out)</text>
        <dbReference type="Rhea" id="RHEA:57888"/>
        <dbReference type="ChEBI" id="CHEBI:15378"/>
        <dbReference type="ChEBI" id="CHEBI:24646"/>
        <dbReference type="ChEBI" id="CHEBI:57540"/>
        <dbReference type="ChEBI" id="CHEBI:57945"/>
        <dbReference type="ChEBI" id="CHEBI:132124"/>
    </reaction>
</comment>
<protein>
    <recommendedName>
        <fullName evidence="2">NADH-quinone oxidoreductase subunit J</fullName>
        <ecNumber evidence="2">7.1.1.-</ecNumber>
    </recommendedName>
</protein>
<dbReference type="PANTHER" id="PTHR33269">
    <property type="entry name" value="NADH-UBIQUINONE OXIDOREDUCTASE CHAIN 6"/>
    <property type="match status" value="1"/>
</dbReference>
<dbReference type="InterPro" id="IPR001457">
    <property type="entry name" value="NADH_UbQ/plastoQ_OxRdtase_su6"/>
</dbReference>
<dbReference type="GO" id="GO:0005886">
    <property type="term" value="C:plasma membrane"/>
    <property type="evidence" value="ECO:0007669"/>
    <property type="project" value="UniProtKB-SubCell"/>
</dbReference>
<dbReference type="Proteomes" id="UP000315995">
    <property type="component" value="Chromosome"/>
</dbReference>
<dbReference type="GO" id="GO:0048038">
    <property type="term" value="F:quinone binding"/>
    <property type="evidence" value="ECO:0007669"/>
    <property type="project" value="UniProtKB-UniRule"/>
</dbReference>
<evidence type="ECO:0000256" key="2">
    <source>
        <dbReference type="RuleBase" id="RU004429"/>
    </source>
</evidence>
<evidence type="ECO:0000256" key="1">
    <source>
        <dbReference type="ARBA" id="ARBA00005698"/>
    </source>
</evidence>
<keyword evidence="2" id="KW-1133">Transmembrane helix</keyword>
<reference evidence="3 4" key="1">
    <citation type="submission" date="2019-06" db="EMBL/GenBank/DDBJ databases">
        <title>Persicimonas caeni gen. nov., sp. nov., a predatory bacterium isolated from solar saltern.</title>
        <authorList>
            <person name="Wang S."/>
        </authorList>
    </citation>
    <scope>NUCLEOTIDE SEQUENCE [LARGE SCALE GENOMIC DNA]</scope>
    <source>
        <strain evidence="3 4">YN101</strain>
    </source>
</reference>
<comment type="subcellular location">
    <subcellularLocation>
        <location evidence="2">Cell membrane</location>
        <topology evidence="2">Multi-pass membrane protein</topology>
    </subcellularLocation>
</comment>
<feature type="transmembrane region" description="Helical" evidence="2">
    <location>
        <begin position="33"/>
        <end position="54"/>
    </location>
</feature>
<feature type="transmembrane region" description="Helical" evidence="2">
    <location>
        <begin position="6"/>
        <end position="26"/>
    </location>
</feature>
<keyword evidence="2" id="KW-0812">Transmembrane</keyword>
<dbReference type="OrthoDB" id="5519321at2"/>
<keyword evidence="4" id="KW-1185">Reference proteome</keyword>
<dbReference type="AlphaFoldDB" id="A0A4Y6PLN2"/>
<keyword evidence="2" id="KW-0472">Membrane</keyword>
<dbReference type="EC" id="7.1.1.-" evidence="2"/>
<dbReference type="Gene3D" id="1.20.120.1200">
    <property type="entry name" value="NADH-ubiquinone/plastoquinone oxidoreductase chain 6, subunit NuoJ"/>
    <property type="match status" value="2"/>
</dbReference>
<accession>A0A4Y6PLN2</accession>
<comment type="similarity">
    <text evidence="1 2">Belongs to the complex I subunit 6 family.</text>
</comment>
<dbReference type="InterPro" id="IPR042106">
    <property type="entry name" value="Nuo/plastoQ_OxRdtase_6_NuoJ"/>
</dbReference>
<comment type="function">
    <text evidence="2">NDH-1 shuttles electrons from NADH, via FMN and iron-sulfur (Fe-S) centers, to quinones in the respiratory chain. Couples the redox reaction to proton translocation (for every two electrons transferred, four hydrogen ions are translocated across the cytoplasmic membrane), and thus conserves the redox energy in a proton gradient.</text>
</comment>
<feature type="transmembrane region" description="Helical" evidence="2">
    <location>
        <begin position="248"/>
        <end position="270"/>
    </location>
</feature>
<evidence type="ECO:0000313" key="4">
    <source>
        <dbReference type="Proteomes" id="UP000315995"/>
    </source>
</evidence>
<dbReference type="Pfam" id="PF00499">
    <property type="entry name" value="Oxidored_q3"/>
    <property type="match status" value="1"/>
</dbReference>
<dbReference type="RefSeq" id="WP_141195700.1">
    <property type="nucleotide sequence ID" value="NZ_CP041186.1"/>
</dbReference>
<name>A0A4Y6PLN2_PERCE</name>
<keyword evidence="2" id="KW-0874">Quinone</keyword>
<dbReference type="GO" id="GO:0008137">
    <property type="term" value="F:NADH dehydrogenase (ubiquinone) activity"/>
    <property type="evidence" value="ECO:0007669"/>
    <property type="project" value="UniProtKB-UniRule"/>
</dbReference>
<evidence type="ECO:0000313" key="3">
    <source>
        <dbReference type="EMBL" id="QDG49201.1"/>
    </source>
</evidence>
<feature type="transmembrane region" description="Helical" evidence="2">
    <location>
        <begin position="92"/>
        <end position="116"/>
    </location>
</feature>
<keyword evidence="2" id="KW-0520">NAD</keyword>
<sequence>MGFWEPLFFWILAGGALGTSIAVLLFRNPLYSALALVADFFCFAGLYVLLSAHFMAVTQVLVYGGAIMVLFLFIIMLLNLSDEDLGPRRFSMHHVLAALAATGVFVFAASAILAVVDFDEVKEATAVAAEEVDEKTESDEEQLLLVEVPSQVPGLYTFLTEDALQARYAEQIEAWSAGERMYSTGKYKRFDETQPFEVPPVFLEAQRPEIVPEGADTAPAAARSSDERDAGSFFGTVEPISVLLVNRFVIPFELTALLLLAAIVGAVIIAKKRL</sequence>
<feature type="transmembrane region" description="Helical" evidence="2">
    <location>
        <begin position="60"/>
        <end position="80"/>
    </location>
</feature>
<organism evidence="3 4">
    <name type="scientific">Persicimonas caeni</name>
    <dbReference type="NCBI Taxonomy" id="2292766"/>
    <lineage>
        <taxon>Bacteria</taxon>
        <taxon>Deltaproteobacteria</taxon>
        <taxon>Bradymonadales</taxon>
        <taxon>Bradymonadaceae</taxon>
        <taxon>Persicimonas</taxon>
    </lineage>
</organism>
<dbReference type="EMBL" id="CP041186">
    <property type="protein sequence ID" value="QDG49201.1"/>
    <property type="molecule type" value="Genomic_DNA"/>
</dbReference>
<gene>
    <name evidence="3" type="ORF">FIV42_00135</name>
</gene>
<keyword evidence="2" id="KW-1003">Cell membrane</keyword>
<dbReference type="PANTHER" id="PTHR33269:SF17">
    <property type="entry name" value="NADH-UBIQUINONE OXIDOREDUCTASE CHAIN 6"/>
    <property type="match status" value="1"/>
</dbReference>
<accession>A0A5B8XWX0</accession>